<dbReference type="Proteomes" id="UP000034235">
    <property type="component" value="Unassembled WGS sequence"/>
</dbReference>
<dbReference type="Pfam" id="PF00535">
    <property type="entry name" value="Glycos_transf_2"/>
    <property type="match status" value="1"/>
</dbReference>
<name>A0A0G0MQR0_9BACT</name>
<feature type="domain" description="Glycosyltransferase 2-like" evidence="1">
    <location>
        <begin position="4"/>
        <end position="104"/>
    </location>
</feature>
<dbReference type="SUPFAM" id="SSF53448">
    <property type="entry name" value="Nucleotide-diphospho-sugar transferases"/>
    <property type="match status" value="1"/>
</dbReference>
<keyword evidence="2" id="KW-0808">Transferase</keyword>
<dbReference type="GO" id="GO:0016740">
    <property type="term" value="F:transferase activity"/>
    <property type="evidence" value="ECO:0007669"/>
    <property type="project" value="UniProtKB-KW"/>
</dbReference>
<dbReference type="PANTHER" id="PTHR43630:SF2">
    <property type="entry name" value="GLYCOSYLTRANSFERASE"/>
    <property type="match status" value="1"/>
</dbReference>
<proteinExistence type="predicted"/>
<dbReference type="InterPro" id="IPR029044">
    <property type="entry name" value="Nucleotide-diphossugar_trans"/>
</dbReference>
<gene>
    <name evidence="2" type="ORF">US86_C0001G0173</name>
</gene>
<sequence>MKLSVVLATFNEESNIGDCLSSVKDIADEIIIVDGSSTDKTVEIAKSFGARVVVTENHPIFHINKQKALDLAKNIWVLQLDADERVTKKLSEEILKVVNMADEEIDKYQNTIKKRKLFIKHQKLLENRDGKIGEDTNEYCAFFIPRLNFFLGRYLRYGGVYPDGVIRLVKKNKAFFPCKSVHEQIVVKGKVGWLQNDLLHLDSPTFKRYLEKNSRYINLIVDEFRRDNVSKDIVQAFKFIVYKPIEWFLVTQIRHKGILDGFQGIVFSFFSALRFPRAFMRYLKS</sequence>
<protein>
    <submittedName>
        <fullName evidence="2">Glycosyltransferase</fullName>
    </submittedName>
</protein>
<comment type="caution">
    <text evidence="2">The sequence shown here is derived from an EMBL/GenBank/DDBJ whole genome shotgun (WGS) entry which is preliminary data.</text>
</comment>
<evidence type="ECO:0000313" key="2">
    <source>
        <dbReference type="EMBL" id="KKQ67246.1"/>
    </source>
</evidence>
<organism evidence="2 3">
    <name type="scientific">Candidatus Daviesbacteria bacterium GW2011_GWA2_38_24</name>
    <dbReference type="NCBI Taxonomy" id="1618422"/>
    <lineage>
        <taxon>Bacteria</taxon>
        <taxon>Candidatus Daviesiibacteriota</taxon>
    </lineage>
</organism>
<dbReference type="Gene3D" id="3.90.550.10">
    <property type="entry name" value="Spore Coat Polysaccharide Biosynthesis Protein SpsA, Chain A"/>
    <property type="match status" value="1"/>
</dbReference>
<dbReference type="CDD" id="cd02511">
    <property type="entry name" value="Beta4Glucosyltransferase"/>
    <property type="match status" value="1"/>
</dbReference>
<dbReference type="PATRIC" id="fig|1618422.5.peg.176"/>
<dbReference type="AlphaFoldDB" id="A0A0G0MQR0"/>
<reference evidence="2 3" key="1">
    <citation type="journal article" date="2015" name="Nature">
        <title>rRNA introns, odd ribosomes, and small enigmatic genomes across a large radiation of phyla.</title>
        <authorList>
            <person name="Brown C.T."/>
            <person name="Hug L.A."/>
            <person name="Thomas B.C."/>
            <person name="Sharon I."/>
            <person name="Castelle C.J."/>
            <person name="Singh A."/>
            <person name="Wilkins M.J."/>
            <person name="Williams K.H."/>
            <person name="Banfield J.F."/>
        </authorList>
    </citation>
    <scope>NUCLEOTIDE SEQUENCE [LARGE SCALE GENOMIC DNA]</scope>
</reference>
<dbReference type="PANTHER" id="PTHR43630">
    <property type="entry name" value="POLY-BETA-1,6-N-ACETYL-D-GLUCOSAMINE SYNTHASE"/>
    <property type="match status" value="1"/>
</dbReference>
<dbReference type="InterPro" id="IPR001173">
    <property type="entry name" value="Glyco_trans_2-like"/>
</dbReference>
<accession>A0A0G0MQR0</accession>
<evidence type="ECO:0000259" key="1">
    <source>
        <dbReference type="Pfam" id="PF00535"/>
    </source>
</evidence>
<dbReference type="EMBL" id="LBUP01000001">
    <property type="protein sequence ID" value="KKQ67246.1"/>
    <property type="molecule type" value="Genomic_DNA"/>
</dbReference>
<evidence type="ECO:0000313" key="3">
    <source>
        <dbReference type="Proteomes" id="UP000034235"/>
    </source>
</evidence>